<keyword evidence="2" id="KW-0812">Transmembrane</keyword>
<dbReference type="Proteomes" id="UP000179686">
    <property type="component" value="Unassembled WGS sequence"/>
</dbReference>
<feature type="transmembrane region" description="Helical" evidence="2">
    <location>
        <begin position="88"/>
        <end position="109"/>
    </location>
</feature>
<evidence type="ECO:0000256" key="1">
    <source>
        <dbReference type="SAM" id="Coils"/>
    </source>
</evidence>
<feature type="transmembrane region" description="Helical" evidence="2">
    <location>
        <begin position="151"/>
        <end position="169"/>
    </location>
</feature>
<keyword evidence="2" id="KW-0472">Membrane</keyword>
<organism evidence="3 4">
    <name type="scientific">Candidatus Nomurabacteria bacterium RIFCSPHIGHO2_02_FULL_38_15</name>
    <dbReference type="NCBI Taxonomy" id="1801752"/>
    <lineage>
        <taxon>Bacteria</taxon>
        <taxon>Candidatus Nomuraibacteriota</taxon>
    </lineage>
</organism>
<protein>
    <submittedName>
        <fullName evidence="3">Uncharacterized protein</fullName>
    </submittedName>
</protein>
<dbReference type="AlphaFoldDB" id="A0A1F6VSJ1"/>
<feature type="transmembrane region" description="Helical" evidence="2">
    <location>
        <begin position="217"/>
        <end position="238"/>
    </location>
</feature>
<gene>
    <name evidence="3" type="ORF">A3J61_01125</name>
</gene>
<evidence type="ECO:0000313" key="3">
    <source>
        <dbReference type="EMBL" id="OGI72552.1"/>
    </source>
</evidence>
<feature type="transmembrane region" description="Helical" evidence="2">
    <location>
        <begin position="57"/>
        <end position="76"/>
    </location>
</feature>
<comment type="caution">
    <text evidence="3">The sequence shown here is derived from an EMBL/GenBank/DDBJ whole genome shotgun (WGS) entry which is preliminary data.</text>
</comment>
<keyword evidence="1" id="KW-0175">Coiled coil</keyword>
<feature type="coiled-coil region" evidence="1">
    <location>
        <begin position="250"/>
        <end position="295"/>
    </location>
</feature>
<name>A0A1F6VSJ1_9BACT</name>
<reference evidence="3 4" key="1">
    <citation type="journal article" date="2016" name="Nat. Commun.">
        <title>Thousands of microbial genomes shed light on interconnected biogeochemical processes in an aquifer system.</title>
        <authorList>
            <person name="Anantharaman K."/>
            <person name="Brown C.T."/>
            <person name="Hug L.A."/>
            <person name="Sharon I."/>
            <person name="Castelle C.J."/>
            <person name="Probst A.J."/>
            <person name="Thomas B.C."/>
            <person name="Singh A."/>
            <person name="Wilkins M.J."/>
            <person name="Karaoz U."/>
            <person name="Brodie E.L."/>
            <person name="Williams K.H."/>
            <person name="Hubbard S.S."/>
            <person name="Banfield J.F."/>
        </authorList>
    </citation>
    <scope>NUCLEOTIDE SEQUENCE [LARGE SCALE GENOMIC DNA]</scope>
</reference>
<evidence type="ECO:0000256" key="2">
    <source>
        <dbReference type="SAM" id="Phobius"/>
    </source>
</evidence>
<evidence type="ECO:0000313" key="4">
    <source>
        <dbReference type="Proteomes" id="UP000179686"/>
    </source>
</evidence>
<proteinExistence type="predicted"/>
<keyword evidence="2" id="KW-1133">Transmembrane helix</keyword>
<feature type="transmembrane region" description="Helical" evidence="2">
    <location>
        <begin position="25"/>
        <end position="45"/>
    </location>
</feature>
<sequence>MLILPAIIVGGYIFANLLNWKLGDQIALLSVTTILTLLFSLKDFLVDDPSYVEKRKLSLRCMSVLSQGLCLIAYLASTNNQNKNSFDLTLWIICTAIVVLSILLLFISENVREWSSGRSSYIYYSAISKLLSLTTVVMLTSFVYVNFGTQYIWVPTSFLSLFLIAFFQTPAIQDYQREFNEHHGRTTNKAFDLLVILPIVTSLISTFYQFWFYKGAFGYMLHEYFTLIGFLTIVWYVFKFSKSKVRALKAKKKDRENVVLRKANEELEKQERELNQKQENLKKEEEEAKKRKKLQDACSRILNSAVPDWYDILLVAEYYKEGIFPKELIGKIHKAPLSQLITVSTVKKHLVWESDFGSALALLSRIIDISFDDNLLIKLLAQIDDFMVFIRNYEKFTGYGKLTIQVKTHMETIKKSIKK</sequence>
<dbReference type="EMBL" id="MFUC01000004">
    <property type="protein sequence ID" value="OGI72552.1"/>
    <property type="molecule type" value="Genomic_DNA"/>
</dbReference>
<feature type="transmembrane region" description="Helical" evidence="2">
    <location>
        <begin position="190"/>
        <end position="211"/>
    </location>
</feature>
<feature type="transmembrane region" description="Helical" evidence="2">
    <location>
        <begin position="121"/>
        <end position="145"/>
    </location>
</feature>
<accession>A0A1F6VSJ1</accession>